<dbReference type="AlphaFoldDB" id="A0AAU8BQU2"/>
<dbReference type="InterPro" id="IPR021529">
    <property type="entry name" value="DUF2798"/>
</dbReference>
<proteinExistence type="predicted"/>
<feature type="transmembrane region" description="Helical" evidence="1">
    <location>
        <begin position="102"/>
        <end position="124"/>
    </location>
</feature>
<evidence type="ECO:0000313" key="2">
    <source>
        <dbReference type="EMBL" id="XCD17892.1"/>
    </source>
</evidence>
<dbReference type="RefSeq" id="WP_353499061.1">
    <property type="nucleotide sequence ID" value="NZ_CP115921.1"/>
</dbReference>
<gene>
    <name evidence="2" type="ORF">PG915_21635</name>
</gene>
<reference evidence="2" key="1">
    <citation type="submission" date="2023-01" db="EMBL/GenBank/DDBJ databases">
        <title>Vibrio sp. CB1-14 genome sequencing.</title>
        <authorList>
            <person name="Otstavnykh N."/>
            <person name="Isaeva M."/>
            <person name="Meleshko D."/>
        </authorList>
    </citation>
    <scope>NUCLEOTIDE SEQUENCE</scope>
    <source>
        <strain evidence="2">CB1-14</strain>
    </source>
</reference>
<sequence length="168" mass="18077">MTTQATLNPLESNASLETTKKTPVLLKVLVLVSMMSLIGGSLTAVMTYMNVGFGDTFIQQWLSSFALAATVMMPLGMGMMALMTKVVSKLLPEKGEHVRNLVTGLIMAVVMESLLAFITAANTVGFSDASDFTNGWFNGFIAALPIGLTIMIVMSMTIKPKIEKFLKS</sequence>
<feature type="transmembrane region" description="Helical" evidence="1">
    <location>
        <begin position="61"/>
        <end position="82"/>
    </location>
</feature>
<organism evidence="2">
    <name type="scientific">Vibrio chaetopteri</name>
    <dbReference type="NCBI Taxonomy" id="3016528"/>
    <lineage>
        <taxon>Bacteria</taxon>
        <taxon>Pseudomonadati</taxon>
        <taxon>Pseudomonadota</taxon>
        <taxon>Gammaproteobacteria</taxon>
        <taxon>Vibrionales</taxon>
        <taxon>Vibrionaceae</taxon>
        <taxon>Vibrio</taxon>
    </lineage>
</organism>
<keyword evidence="1" id="KW-0472">Membrane</keyword>
<evidence type="ECO:0000256" key="1">
    <source>
        <dbReference type="SAM" id="Phobius"/>
    </source>
</evidence>
<dbReference type="EMBL" id="CP115921">
    <property type="protein sequence ID" value="XCD17892.1"/>
    <property type="molecule type" value="Genomic_DNA"/>
</dbReference>
<protein>
    <submittedName>
        <fullName evidence="2">DUF2798 domain-containing protein</fullName>
    </submittedName>
</protein>
<accession>A0AAU8BQU2</accession>
<feature type="transmembrane region" description="Helical" evidence="1">
    <location>
        <begin position="24"/>
        <end position="49"/>
    </location>
</feature>
<keyword evidence="1" id="KW-1133">Transmembrane helix</keyword>
<feature type="transmembrane region" description="Helical" evidence="1">
    <location>
        <begin position="136"/>
        <end position="158"/>
    </location>
</feature>
<dbReference type="KEGG" id="vck:PG915_21635"/>
<keyword evidence="1" id="KW-0812">Transmembrane</keyword>
<dbReference type="Pfam" id="PF11391">
    <property type="entry name" value="DUF2798"/>
    <property type="match status" value="2"/>
</dbReference>
<name>A0AAU8BQU2_9VIBR</name>